<organism evidence="5 7">
    <name type="scientific">Aneurinibacillus migulanus</name>
    <name type="common">Bacillus migulanus</name>
    <dbReference type="NCBI Taxonomy" id="47500"/>
    <lineage>
        <taxon>Bacteria</taxon>
        <taxon>Bacillati</taxon>
        <taxon>Bacillota</taxon>
        <taxon>Bacilli</taxon>
        <taxon>Bacillales</taxon>
        <taxon>Paenibacillaceae</taxon>
        <taxon>Aneurinibacillus group</taxon>
        <taxon>Aneurinibacillus</taxon>
    </lineage>
</organism>
<dbReference type="SUPFAM" id="SSF53098">
    <property type="entry name" value="Ribonuclease H-like"/>
    <property type="match status" value="1"/>
</dbReference>
<dbReference type="GeneID" id="42306642"/>
<name>A0A0D1Y820_ANEMI</name>
<dbReference type="EMBL" id="FNED01000057">
    <property type="protein sequence ID" value="SDK46272.1"/>
    <property type="molecule type" value="Genomic_DNA"/>
</dbReference>
<evidence type="ECO:0000256" key="1">
    <source>
        <dbReference type="ARBA" id="ARBA00022722"/>
    </source>
</evidence>
<evidence type="ECO:0000313" key="8">
    <source>
        <dbReference type="Proteomes" id="UP000182836"/>
    </source>
</evidence>
<dbReference type="PANTHER" id="PTHR23044:SF61">
    <property type="entry name" value="3'-5' EXORIBONUCLEASE 1-RELATED"/>
    <property type="match status" value="1"/>
</dbReference>
<dbReference type="Proteomes" id="UP000182836">
    <property type="component" value="Unassembled WGS sequence"/>
</dbReference>
<evidence type="ECO:0000313" key="7">
    <source>
        <dbReference type="Proteomes" id="UP000037269"/>
    </source>
</evidence>
<dbReference type="EMBL" id="LGUG01000004">
    <property type="protein sequence ID" value="KON96728.1"/>
    <property type="molecule type" value="Genomic_DNA"/>
</dbReference>
<dbReference type="InterPro" id="IPR012337">
    <property type="entry name" value="RNaseH-like_sf"/>
</dbReference>
<dbReference type="CDD" id="cd06133">
    <property type="entry name" value="ERI-1_3'hExo_like"/>
    <property type="match status" value="1"/>
</dbReference>
<dbReference type="RefSeq" id="WP_043066341.1">
    <property type="nucleotide sequence ID" value="NZ_BJOA01000335.1"/>
</dbReference>
<dbReference type="STRING" id="47500.AF333_15840"/>
<keyword evidence="7" id="KW-1185">Reference proteome</keyword>
<evidence type="ECO:0000256" key="2">
    <source>
        <dbReference type="ARBA" id="ARBA00022801"/>
    </source>
</evidence>
<accession>A0A0D1Y820</accession>
<keyword evidence="3 6" id="KW-0269">Exonuclease</keyword>
<gene>
    <name evidence="5" type="ORF">AF333_15840</name>
    <name evidence="6" type="ORF">SAMN04487909_15718</name>
</gene>
<dbReference type="PATRIC" id="fig|47500.8.peg.301"/>
<evidence type="ECO:0000313" key="5">
    <source>
        <dbReference type="EMBL" id="KON96728.1"/>
    </source>
</evidence>
<proteinExistence type="predicted"/>
<dbReference type="SMART" id="SM00479">
    <property type="entry name" value="EXOIII"/>
    <property type="match status" value="1"/>
</dbReference>
<dbReference type="InterPro" id="IPR051274">
    <property type="entry name" value="3-5_Exoribonuclease"/>
</dbReference>
<dbReference type="InterPro" id="IPR047201">
    <property type="entry name" value="ERI-1_3'hExo-like"/>
</dbReference>
<dbReference type="GO" id="GO:0000175">
    <property type="term" value="F:3'-5'-RNA exonuclease activity"/>
    <property type="evidence" value="ECO:0007669"/>
    <property type="project" value="InterPro"/>
</dbReference>
<dbReference type="Gene3D" id="3.30.420.10">
    <property type="entry name" value="Ribonuclease H-like superfamily/Ribonuclease H"/>
    <property type="match status" value="1"/>
</dbReference>
<reference evidence="6 8" key="2">
    <citation type="submission" date="2016-10" db="EMBL/GenBank/DDBJ databases">
        <authorList>
            <person name="de Groot N.N."/>
        </authorList>
    </citation>
    <scope>NUCLEOTIDE SEQUENCE [LARGE SCALE GENOMIC DNA]</scope>
    <source>
        <strain evidence="6 8">DSM 2895</strain>
    </source>
</reference>
<evidence type="ECO:0000259" key="4">
    <source>
        <dbReference type="SMART" id="SM00479"/>
    </source>
</evidence>
<keyword evidence="2" id="KW-0378">Hydrolase</keyword>
<dbReference type="Pfam" id="PF00929">
    <property type="entry name" value="RNase_T"/>
    <property type="match status" value="1"/>
</dbReference>
<dbReference type="GO" id="GO:0003676">
    <property type="term" value="F:nucleic acid binding"/>
    <property type="evidence" value="ECO:0007669"/>
    <property type="project" value="InterPro"/>
</dbReference>
<dbReference type="Proteomes" id="UP000037269">
    <property type="component" value="Unassembled WGS sequence"/>
</dbReference>
<feature type="domain" description="Exonuclease" evidence="4">
    <location>
        <begin position="2"/>
        <end position="182"/>
    </location>
</feature>
<evidence type="ECO:0000313" key="6">
    <source>
        <dbReference type="EMBL" id="SDK46272.1"/>
    </source>
</evidence>
<dbReference type="OrthoDB" id="159416at2"/>
<dbReference type="AlphaFoldDB" id="A0A0D1Y820"/>
<protein>
    <submittedName>
        <fullName evidence="6">Inhibitor of the KinA pathway to sporulation, predicted exonuclease</fullName>
    </submittedName>
</protein>
<reference evidence="5 7" key="1">
    <citation type="submission" date="2015-07" db="EMBL/GenBank/DDBJ databases">
        <title>Fjat-14205 dsm 2895.</title>
        <authorList>
            <person name="Liu B."/>
            <person name="Wang J."/>
            <person name="Zhu Y."/>
            <person name="Liu G."/>
            <person name="Chen Q."/>
            <person name="Chen Z."/>
            <person name="Lan J."/>
            <person name="Che J."/>
            <person name="Ge C."/>
            <person name="Shi H."/>
            <person name="Pan Z."/>
            <person name="Liu X."/>
        </authorList>
    </citation>
    <scope>NUCLEOTIDE SEQUENCE [LARGE SCALE GENOMIC DNA]</scope>
    <source>
        <strain evidence="5 7">DSM 2895</strain>
    </source>
</reference>
<sequence length="231" mass="27253">MNYIVMDTELNGRVWKSTNPMEIISIGAVKIKEEHIKDKEYKHKLFYEYVKPIYAYTDYARKFTGIPRQTIEKAESFVTVIEKFKRWIGNEEYVFIGWSDSDKLVLIRDCKLHKIDDDWVDSYIDLQAYIKRYIPESNNQQISLQNAVEMFGLEWIGKAHDALDDAINTAEIFMFLCKDKSGDIVQEFMKGSTCKFYRKCKVCGKFYRSKSNRLNRAQRCNQCYKAAQTSK</sequence>
<dbReference type="InterPro" id="IPR036397">
    <property type="entry name" value="RNaseH_sf"/>
</dbReference>
<dbReference type="InterPro" id="IPR013520">
    <property type="entry name" value="Ribonucl_H"/>
</dbReference>
<keyword evidence="1" id="KW-0540">Nuclease</keyword>
<evidence type="ECO:0000256" key="3">
    <source>
        <dbReference type="ARBA" id="ARBA00022839"/>
    </source>
</evidence>
<dbReference type="PANTHER" id="PTHR23044">
    <property type="entry name" value="3'-5' EXONUCLEASE ERI1-RELATED"/>
    <property type="match status" value="1"/>
</dbReference>